<dbReference type="Proteomes" id="UP001055879">
    <property type="component" value="Linkage Group LG10"/>
</dbReference>
<evidence type="ECO:0000313" key="1">
    <source>
        <dbReference type="EMBL" id="KAI3697081.1"/>
    </source>
</evidence>
<accession>A0ACB8ZHV1</accession>
<keyword evidence="2" id="KW-1185">Reference proteome</keyword>
<dbReference type="EMBL" id="CM042056">
    <property type="protein sequence ID" value="KAI3697081.1"/>
    <property type="molecule type" value="Genomic_DNA"/>
</dbReference>
<evidence type="ECO:0000313" key="2">
    <source>
        <dbReference type="Proteomes" id="UP001055879"/>
    </source>
</evidence>
<protein>
    <submittedName>
        <fullName evidence="1">Uncharacterized protein</fullName>
    </submittedName>
</protein>
<gene>
    <name evidence="1" type="ORF">L6452_29820</name>
</gene>
<reference evidence="1 2" key="2">
    <citation type="journal article" date="2022" name="Mol. Ecol. Resour.">
        <title>The genomes of chicory, endive, great burdock and yacon provide insights into Asteraceae paleo-polyploidization history and plant inulin production.</title>
        <authorList>
            <person name="Fan W."/>
            <person name="Wang S."/>
            <person name="Wang H."/>
            <person name="Wang A."/>
            <person name="Jiang F."/>
            <person name="Liu H."/>
            <person name="Zhao H."/>
            <person name="Xu D."/>
            <person name="Zhang Y."/>
        </authorList>
    </citation>
    <scope>NUCLEOTIDE SEQUENCE [LARGE SCALE GENOMIC DNA]</scope>
    <source>
        <strain evidence="2">cv. Niubang</strain>
    </source>
</reference>
<comment type="caution">
    <text evidence="1">The sequence shown here is derived from an EMBL/GenBank/DDBJ whole genome shotgun (WGS) entry which is preliminary data.</text>
</comment>
<organism evidence="1 2">
    <name type="scientific">Arctium lappa</name>
    <name type="common">Greater burdock</name>
    <name type="synonym">Lappa major</name>
    <dbReference type="NCBI Taxonomy" id="4217"/>
    <lineage>
        <taxon>Eukaryota</taxon>
        <taxon>Viridiplantae</taxon>
        <taxon>Streptophyta</taxon>
        <taxon>Embryophyta</taxon>
        <taxon>Tracheophyta</taxon>
        <taxon>Spermatophyta</taxon>
        <taxon>Magnoliopsida</taxon>
        <taxon>eudicotyledons</taxon>
        <taxon>Gunneridae</taxon>
        <taxon>Pentapetalae</taxon>
        <taxon>asterids</taxon>
        <taxon>campanulids</taxon>
        <taxon>Asterales</taxon>
        <taxon>Asteraceae</taxon>
        <taxon>Carduoideae</taxon>
        <taxon>Cardueae</taxon>
        <taxon>Arctiinae</taxon>
        <taxon>Arctium</taxon>
    </lineage>
</organism>
<name>A0ACB8ZHV1_ARCLA</name>
<proteinExistence type="predicted"/>
<sequence length="124" mass="13955">MSIDGGDGRTMVVDHGMRWEGKDGQVEDEMFPGANEDEDVTITPSLTTHHWPPHTSISIGLLYCHRPPSLGTHHLRRPLLLQPTSPRPQTPSPLSLPHLLASPFNPTSISFRFENKNVMYKYET</sequence>
<reference evidence="2" key="1">
    <citation type="journal article" date="2022" name="Mol. Ecol. Resour.">
        <title>The genomes of chicory, endive, great burdock and yacon provide insights into Asteraceae palaeo-polyploidization history and plant inulin production.</title>
        <authorList>
            <person name="Fan W."/>
            <person name="Wang S."/>
            <person name="Wang H."/>
            <person name="Wang A."/>
            <person name="Jiang F."/>
            <person name="Liu H."/>
            <person name="Zhao H."/>
            <person name="Xu D."/>
            <person name="Zhang Y."/>
        </authorList>
    </citation>
    <scope>NUCLEOTIDE SEQUENCE [LARGE SCALE GENOMIC DNA]</scope>
    <source>
        <strain evidence="2">cv. Niubang</strain>
    </source>
</reference>